<evidence type="ECO:0000259" key="2">
    <source>
        <dbReference type="Pfam" id="PF07282"/>
    </source>
</evidence>
<keyword evidence="1" id="KW-0238">DNA-binding</keyword>
<evidence type="ECO:0000313" key="3">
    <source>
        <dbReference type="EMBL" id="AWR99312.1"/>
    </source>
</evidence>
<dbReference type="Pfam" id="PF07282">
    <property type="entry name" value="Cas12f1-like_TNB"/>
    <property type="match status" value="1"/>
</dbReference>
<reference evidence="4" key="2">
    <citation type="submission" date="2020-03" db="EMBL/GenBank/DDBJ databases">
        <title>Complete Genome Sequences of Extremely Thermoacidophilic, Metal-Mobilizing Type-Strain Members of the Archaeal Family Sulfolobaceae: Acidianus brierleyi DSM-1651T, Acidianus sulfidivorans DSM-18786T, Metallosphaera hakonensis DSM-7519T, and Metallosphaera prunae DSM-10039T.</title>
        <authorList>
            <person name="Counts J.A."/>
            <person name="Kelly R.M."/>
        </authorList>
    </citation>
    <scope>NUCLEOTIDE SEQUENCE [LARGE SCALE GENOMIC DNA]</scope>
    <source>
        <strain evidence="4">HO1-1</strain>
    </source>
</reference>
<dbReference type="GO" id="GO:0003677">
    <property type="term" value="F:DNA binding"/>
    <property type="evidence" value="ECO:0007669"/>
    <property type="project" value="UniProtKB-KW"/>
</dbReference>
<dbReference type="InterPro" id="IPR010095">
    <property type="entry name" value="Cas12f1-like_TNB"/>
</dbReference>
<sequence>MKEHLVEAKILDYGKLRQIYSDITYFVSYYKTLEKAGVKTKPSPPPSLRDLNIIYTSPRLGPLKLLGNGPTYKLDKVGATVKVEMYGNPLYAIVDFSDGIRVFLAYAIDDPIVGIDLGIRHLFTVVAVIKDGKIYKSKYIGNSEIMETFTKYMGESQGLSYVREIKTKVRSTLKELMDFLVELNPKIVALEDLRLYDAKIGRGLKLIEDELEREFIERGIRFKRLDPRNTSKVCSQCGYKKGEVLGSLFVCPVCGYKVDRDFNAAYNLALKCYYTC</sequence>
<keyword evidence="4" id="KW-1185">Reference proteome</keyword>
<reference evidence="3 4" key="1">
    <citation type="submission" date="2018-05" db="EMBL/GenBank/DDBJ databases">
        <title>Complete Genome Sequences of Extremely Thermoacidophilic, Metal-Mobilizing Type-Strain Members of the Archaeal Family Sulfolobaceae: Acidianus brierleyi DSM-1651T, Acidianus sulfidivorans DSM-18786T, Metallosphaera hakonensis DSM-7519T, and Metallosphaera prunae DSM-10039T.</title>
        <authorList>
            <person name="Counts J.A."/>
            <person name="Kelly R.M."/>
        </authorList>
    </citation>
    <scope>NUCLEOTIDE SEQUENCE [LARGE SCALE GENOMIC DNA]</scope>
    <source>
        <strain evidence="3 4">HO1-1</strain>
    </source>
</reference>
<dbReference type="KEGG" id="mhk:DFR87_05880"/>
<dbReference type="Proteomes" id="UP000247586">
    <property type="component" value="Chromosome"/>
</dbReference>
<evidence type="ECO:0000256" key="1">
    <source>
        <dbReference type="ARBA" id="ARBA00023125"/>
    </source>
</evidence>
<feature type="domain" description="Cas12f1-like TNB" evidence="2">
    <location>
        <begin position="211"/>
        <end position="268"/>
    </location>
</feature>
<accession>A0A2U9ITK5</accession>
<gene>
    <name evidence="3" type="ORF">DFR87_05880</name>
</gene>
<dbReference type="GeneID" id="36834852"/>
<dbReference type="AlphaFoldDB" id="A0A2U9ITK5"/>
<proteinExistence type="predicted"/>
<organism evidence="3 4">
    <name type="scientific">Metallosphaera hakonensis JCM 8857 = DSM 7519</name>
    <dbReference type="NCBI Taxonomy" id="1293036"/>
    <lineage>
        <taxon>Archaea</taxon>
        <taxon>Thermoproteota</taxon>
        <taxon>Thermoprotei</taxon>
        <taxon>Sulfolobales</taxon>
        <taxon>Sulfolobaceae</taxon>
        <taxon>Metallosphaera</taxon>
    </lineage>
</organism>
<dbReference type="EMBL" id="CP029287">
    <property type="protein sequence ID" value="AWR99312.1"/>
    <property type="molecule type" value="Genomic_DNA"/>
</dbReference>
<dbReference type="STRING" id="1293036.GCA_001315825_00945"/>
<protein>
    <submittedName>
        <fullName evidence="3">Transposase</fullName>
    </submittedName>
</protein>
<name>A0A2U9ITK5_9CREN</name>
<dbReference type="OrthoDB" id="33505at2157"/>
<evidence type="ECO:0000313" key="4">
    <source>
        <dbReference type="Proteomes" id="UP000247586"/>
    </source>
</evidence>
<dbReference type="RefSeq" id="WP_054836391.1">
    <property type="nucleotide sequence ID" value="NZ_BBBA01000004.1"/>
</dbReference>
<reference evidence="4" key="3">
    <citation type="submission" date="2020-03" db="EMBL/GenBank/DDBJ databases">
        <title>Sequencing and Assembly of Multiple Reported Metal-Biooxidizing Members of the Extremely Thermoacidophilic Archaeal Family Sulfolobaceae.</title>
        <authorList>
            <person name="Counts J.A."/>
            <person name="Kelly R.M."/>
        </authorList>
    </citation>
    <scope>NUCLEOTIDE SEQUENCE [LARGE SCALE GENOMIC DNA]</scope>
    <source>
        <strain evidence="4">HO1-1</strain>
    </source>
</reference>